<keyword evidence="2" id="KW-1185">Reference proteome</keyword>
<evidence type="ECO:0000313" key="1">
    <source>
        <dbReference type="EMBL" id="GAT54451.1"/>
    </source>
</evidence>
<dbReference type="EMBL" id="DF848640">
    <property type="protein sequence ID" value="GAT54451.1"/>
    <property type="molecule type" value="Genomic_DNA"/>
</dbReference>
<gene>
    <name evidence="1" type="ORF">MCHLO_11303</name>
</gene>
<organism evidence="1 2">
    <name type="scientific">Mycena chlorophos</name>
    <name type="common">Agaric fungus</name>
    <name type="synonym">Agaricus chlorophos</name>
    <dbReference type="NCBI Taxonomy" id="658473"/>
    <lineage>
        <taxon>Eukaryota</taxon>
        <taxon>Fungi</taxon>
        <taxon>Dikarya</taxon>
        <taxon>Basidiomycota</taxon>
        <taxon>Agaricomycotina</taxon>
        <taxon>Agaricomycetes</taxon>
        <taxon>Agaricomycetidae</taxon>
        <taxon>Agaricales</taxon>
        <taxon>Marasmiineae</taxon>
        <taxon>Mycenaceae</taxon>
        <taxon>Mycena</taxon>
    </lineage>
</organism>
<evidence type="ECO:0008006" key="3">
    <source>
        <dbReference type="Google" id="ProtNLM"/>
    </source>
</evidence>
<reference evidence="1" key="1">
    <citation type="submission" date="2014-09" db="EMBL/GenBank/DDBJ databases">
        <title>Genome sequence of the luminous mushroom Mycena chlorophos for searching fungal bioluminescence genes.</title>
        <authorList>
            <person name="Tanaka Y."/>
            <person name="Kasuga D."/>
            <person name="Oba Y."/>
            <person name="Hase S."/>
            <person name="Sato K."/>
            <person name="Oba Y."/>
            <person name="Sakakibara Y."/>
        </authorList>
    </citation>
    <scope>NUCLEOTIDE SEQUENCE</scope>
</reference>
<name>A0ABQ0LTT1_MYCCL</name>
<dbReference type="Proteomes" id="UP000815677">
    <property type="component" value="Unassembled WGS sequence"/>
</dbReference>
<evidence type="ECO:0000313" key="2">
    <source>
        <dbReference type="Proteomes" id="UP000815677"/>
    </source>
</evidence>
<protein>
    <recommendedName>
        <fullName evidence="3">PH domain-containing protein</fullName>
    </recommendedName>
</protein>
<proteinExistence type="predicted"/>
<accession>A0ABQ0LTT1</accession>
<sequence>MHDSPHAEFAAWMMELSTSLLSSRQQRPTHTLHSRQPFQRLCSLGVSTIAFVDLASLDSRSFTRLRSQVLASAVEARFERRRTRPGFWFGDSCTCVPAPSIPAHGATFRQQGREATGVDFKPPPSPALDESLRLIHLLAPVFPLFSARHPLELGAHALWLTFTHQPMHVFLRAHYPQTMLVQVVAASPRTPGWRIFTHRVCAATVQPFCPRGERQNSVDQEWRRPERTRAVGDIVHDGFKVHPKCTFEGKKYSLLRPGFCPAASGEPPGLKSTWAAALCRRCRHPHIEVLVAQRPALAITRNTSGLIRSQVRSLGPGSDRAACPIRRRLQAVSKFLPRGERHVPSDFTAASAPVTNEPSTSLISHPVRRIATAITAIKHI</sequence>